<evidence type="ECO:0000256" key="4">
    <source>
        <dbReference type="ARBA" id="ARBA00023136"/>
    </source>
</evidence>
<evidence type="ECO:0000313" key="6">
    <source>
        <dbReference type="EMBL" id="PPJ22096.1"/>
    </source>
</evidence>
<comment type="subcellular location">
    <subcellularLocation>
        <location evidence="1">Membrane</location>
        <topology evidence="1">Multi-pass membrane protein</topology>
    </subcellularLocation>
</comment>
<dbReference type="GO" id="GO:0032259">
    <property type="term" value="P:methylation"/>
    <property type="evidence" value="ECO:0007669"/>
    <property type="project" value="UniProtKB-KW"/>
</dbReference>
<feature type="transmembrane region" description="Helical" evidence="5">
    <location>
        <begin position="72"/>
        <end position="92"/>
    </location>
</feature>
<evidence type="ECO:0000313" key="7">
    <source>
        <dbReference type="Proteomes" id="UP000238356"/>
    </source>
</evidence>
<evidence type="ECO:0000256" key="1">
    <source>
        <dbReference type="ARBA" id="ARBA00004141"/>
    </source>
</evidence>
<accession>A0A2S5ZWJ2</accession>
<dbReference type="RefSeq" id="WP_064903051.1">
    <property type="nucleotide sequence ID" value="NZ_JADLQW010000019.1"/>
</dbReference>
<dbReference type="InterPro" id="IPR052527">
    <property type="entry name" value="Metal_cation-efflux_comp"/>
</dbReference>
<dbReference type="Gene3D" id="1.20.120.1630">
    <property type="match status" value="1"/>
</dbReference>
<proteinExistence type="predicted"/>
<keyword evidence="4 5" id="KW-0472">Membrane</keyword>
<evidence type="ECO:0000256" key="5">
    <source>
        <dbReference type="SAM" id="Phobius"/>
    </source>
</evidence>
<dbReference type="Pfam" id="PF04140">
    <property type="entry name" value="ICMT"/>
    <property type="match status" value="1"/>
</dbReference>
<dbReference type="EMBL" id="PSZD01000032">
    <property type="protein sequence ID" value="PPJ22096.1"/>
    <property type="molecule type" value="Genomic_DNA"/>
</dbReference>
<gene>
    <name evidence="6" type="ORF">C5F51_32150</name>
</gene>
<comment type="caution">
    <text evidence="6">The sequence shown here is derived from an EMBL/GenBank/DDBJ whole genome shotgun (WGS) entry which is preliminary data.</text>
</comment>
<keyword evidence="3 5" id="KW-1133">Transmembrane helix</keyword>
<dbReference type="PANTHER" id="PTHR43847:SF1">
    <property type="entry name" value="BLL3993 PROTEIN"/>
    <property type="match status" value="1"/>
</dbReference>
<keyword evidence="2 5" id="KW-0812">Transmembrane</keyword>
<reference evidence="6 7" key="1">
    <citation type="submission" date="2018-02" db="EMBL/GenBank/DDBJ databases">
        <title>8 Nocardia nova and 1 Nocardia cyriacigeorgica strain used for evolution to TMP-SMX.</title>
        <authorList>
            <person name="Mehta H."/>
            <person name="Weng J."/>
            <person name="Shamoo Y."/>
        </authorList>
    </citation>
    <scope>NUCLEOTIDE SEQUENCE [LARGE SCALE GENOMIC DNA]</scope>
    <source>
        <strain evidence="6 7">BAA2227</strain>
    </source>
</reference>
<dbReference type="PANTHER" id="PTHR43847">
    <property type="entry name" value="BLL3993 PROTEIN"/>
    <property type="match status" value="1"/>
</dbReference>
<dbReference type="InterPro" id="IPR007269">
    <property type="entry name" value="ICMT_MeTrfase"/>
</dbReference>
<evidence type="ECO:0000256" key="3">
    <source>
        <dbReference type="ARBA" id="ARBA00022989"/>
    </source>
</evidence>
<feature type="transmembrane region" description="Helical" evidence="5">
    <location>
        <begin position="38"/>
        <end position="60"/>
    </location>
</feature>
<keyword evidence="6" id="KW-0808">Transferase</keyword>
<dbReference type="GO" id="GO:0016020">
    <property type="term" value="C:membrane"/>
    <property type="evidence" value="ECO:0007669"/>
    <property type="project" value="UniProtKB-SubCell"/>
</dbReference>
<dbReference type="AlphaFoldDB" id="A0A2S5ZWJ2"/>
<evidence type="ECO:0000256" key="2">
    <source>
        <dbReference type="ARBA" id="ARBA00022692"/>
    </source>
</evidence>
<feature type="transmembrane region" description="Helical" evidence="5">
    <location>
        <begin position="129"/>
        <end position="158"/>
    </location>
</feature>
<organism evidence="6 7">
    <name type="scientific">Nocardia nova</name>
    <dbReference type="NCBI Taxonomy" id="37330"/>
    <lineage>
        <taxon>Bacteria</taxon>
        <taxon>Bacillati</taxon>
        <taxon>Actinomycetota</taxon>
        <taxon>Actinomycetes</taxon>
        <taxon>Mycobacteriales</taxon>
        <taxon>Nocardiaceae</taxon>
        <taxon>Nocardia</taxon>
    </lineage>
</organism>
<protein>
    <submittedName>
        <fullName evidence="6">Isoprenylcysteine carboxylmethyltransferase family protein</fullName>
    </submittedName>
</protein>
<dbReference type="GO" id="GO:0004671">
    <property type="term" value="F:protein C-terminal S-isoprenylcysteine carboxyl O-methyltransferase activity"/>
    <property type="evidence" value="ECO:0007669"/>
    <property type="project" value="InterPro"/>
</dbReference>
<keyword evidence="6" id="KW-0489">Methyltransferase</keyword>
<name>A0A2S5ZWJ2_9NOCA</name>
<keyword evidence="7" id="KW-1185">Reference proteome</keyword>
<dbReference type="Proteomes" id="UP000238356">
    <property type="component" value="Unassembled WGS sequence"/>
</dbReference>
<sequence>MNAAVVTTWIWLLFEIGLAIRDRLRRKGSTVRDRGTRTTIMIVVAVSIAVANVVSIALPADSDLRFTTHREVVWQVAGVALMVVGLGVRIWAITVLGEAFRTTVEVDADQAVVDRGPYHWVRHPSYTGVLLLTIGFGVAAGNWISLLLLIVVPTLAFLRRIDVEERAMVDTLGRSYEDYRARTRRLVPGLW</sequence>